<name>A0A668TN16_OREAU</name>
<feature type="compositionally biased region" description="Low complexity" evidence="2">
    <location>
        <begin position="381"/>
        <end position="403"/>
    </location>
</feature>
<dbReference type="Pfam" id="PF14438">
    <property type="entry name" value="SM-ATX"/>
    <property type="match status" value="1"/>
</dbReference>
<evidence type="ECO:0000259" key="3">
    <source>
        <dbReference type="PROSITE" id="PS52002"/>
    </source>
</evidence>
<feature type="domain" description="Sm" evidence="3">
    <location>
        <begin position="59"/>
        <end position="136"/>
    </location>
</feature>
<dbReference type="PANTHER" id="PTHR12854:SF11">
    <property type="entry name" value="ATAXIN-2"/>
    <property type="match status" value="1"/>
</dbReference>
<dbReference type="Pfam" id="PF07145">
    <property type="entry name" value="PAM2"/>
    <property type="match status" value="1"/>
</dbReference>
<gene>
    <name evidence="4" type="primary">ATXN2</name>
</gene>
<feature type="compositionally biased region" description="Basic and acidic residues" evidence="2">
    <location>
        <begin position="273"/>
        <end position="286"/>
    </location>
</feature>
<dbReference type="Pfam" id="PF06741">
    <property type="entry name" value="LsmAD"/>
    <property type="match status" value="1"/>
</dbReference>
<feature type="region of interest" description="Disordered" evidence="2">
    <location>
        <begin position="1"/>
        <end position="42"/>
    </location>
</feature>
<feature type="compositionally biased region" description="Polar residues" evidence="2">
    <location>
        <begin position="823"/>
        <end position="842"/>
    </location>
</feature>
<evidence type="ECO:0000313" key="4">
    <source>
        <dbReference type="Ensembl" id="ENSOABP00000028684.2"/>
    </source>
</evidence>
<dbReference type="GO" id="GO:0010494">
    <property type="term" value="C:cytoplasmic stress granule"/>
    <property type="evidence" value="ECO:0007669"/>
    <property type="project" value="TreeGrafter"/>
</dbReference>
<dbReference type="InterPro" id="IPR025852">
    <property type="entry name" value="SM_dom_ATX"/>
</dbReference>
<feature type="compositionally biased region" description="Basic and acidic residues" evidence="2">
    <location>
        <begin position="161"/>
        <end position="180"/>
    </location>
</feature>
<feature type="compositionally biased region" description="Low complexity" evidence="2">
    <location>
        <begin position="891"/>
        <end position="915"/>
    </location>
</feature>
<feature type="compositionally biased region" description="Polar residues" evidence="2">
    <location>
        <begin position="304"/>
        <end position="316"/>
    </location>
</feature>
<feature type="compositionally biased region" description="Low complexity" evidence="2">
    <location>
        <begin position="871"/>
        <end position="881"/>
    </location>
</feature>
<feature type="region of interest" description="Disordered" evidence="2">
    <location>
        <begin position="161"/>
        <end position="189"/>
    </location>
</feature>
<feature type="compositionally biased region" description="Basic and acidic residues" evidence="2">
    <location>
        <begin position="505"/>
        <end position="519"/>
    </location>
</feature>
<dbReference type="InterPro" id="IPR009604">
    <property type="entry name" value="LsmAD_domain"/>
</dbReference>
<dbReference type="Ensembl" id="ENSOABT00000029488.2">
    <property type="protein sequence ID" value="ENSOABP00000028684.2"/>
    <property type="gene ID" value="ENSOABG00000013374.2"/>
</dbReference>
<sequence>MSMKAGGNRSKPGGGSTAGAAAASGAGGSGGGRPNLGRGRHSGKGPAAVIFNGVYANMRMVHVLTSVVGTKCELKVKNGAIYEGVFKTYGPECDLVLDAAHRKSTEPSTGPRKEDIVESIIFKASDVVVVNFKDVDLNFARKVSSDTDNFTDAAVTGRINGEHKEKDLEPWDGGETHNSDSLESLDTDVSNGWDPNDMFKYNEEKYGVLSTYDSSLSTYTVPLERDNSEEFLKREARAAQLAEEIEASATYKARVALENDERTDEEKFTAVVRGERETHTLGRENKYIPPGQRNREAMSWGPGRQNSPRLGQSSAGPPTPRSGPHDYSPSSGSDQRVVNGGPPRMSPKSQRTPRAHRVPPCRTSGVPQGVDLISHNPPGESIVTPQTRSSSSSGGTWSSVVSGAHRPRSPRQNSMGGASPGSSSLPSPQTGTAPVETVTTPTSASSPTAASPAPSIVTSSSGDAKECRAQETRQTSPTNKENIKPLESSPSFTRQVCKGPPSIPSDHRKQIDNLKKFSVDFRLQSSSNPDPPCEPVMTKSARDPADKPKDLPLDKASTVGREATEDGVVVIAAGTPSGTPAPPTTTTSTSKPGSPAAMSQSPSAPDQKRPGLDVTSQGVQTTATSTFSGPKHEEKEEKKEAVQDQVRKSTLNPNANEFKPRFNTQPKPANTPTPPRPQGQPSPSIVVQQPPTVYGQTVCFPQMYPLTPVSPGVQSPMYQVQMPMTVSQSKPYRPGKVPNMPQQRSDQHHPPGTPTMMHPATAAGPPIVAPSPAYSAQYFTCSPQQFTSQPLVQQMPHYQSQAQHVFSPVMQGSARMMAPPTHGQPSLVSSSTTQYPEQTHTMYVSPGPMPQQYPHPSATLHPHPQHPQPSATPTGQAQQGGPQHGGPPSHPAASPVQHPQHPQAAAAAAAAAAQALHLANQPPQQQMYSALAPTPPSMTPGPNPQSPQASFPSAQQAVYIHPQQVQHGYNPNHMAHVQQAHMQSGIVPSHHPAPTHPPMMLMATQGPPAGPQPPMPQTALNPIPVSSATHFSYLAHPQVQHHQQQL</sequence>
<keyword evidence="5" id="KW-1185">Reference proteome</keyword>
<dbReference type="InterPro" id="IPR009818">
    <property type="entry name" value="PAM2_motif"/>
</dbReference>
<feature type="region of interest" description="Disordered" evidence="2">
    <location>
        <begin position="728"/>
        <end position="758"/>
    </location>
</feature>
<dbReference type="AlphaFoldDB" id="A0A668TN16"/>
<dbReference type="InterPro" id="IPR045117">
    <property type="entry name" value="ATXN2-like"/>
</dbReference>
<feature type="region of interest" description="Disordered" evidence="2">
    <location>
        <begin position="814"/>
        <end position="915"/>
    </location>
</feature>
<evidence type="ECO:0000256" key="1">
    <source>
        <dbReference type="ARBA" id="ARBA00007503"/>
    </source>
</evidence>
<feature type="compositionally biased region" description="Basic and acidic residues" evidence="2">
    <location>
        <begin position="630"/>
        <end position="647"/>
    </location>
</feature>
<protein>
    <recommendedName>
        <fullName evidence="3">Sm domain-containing protein</fullName>
    </recommendedName>
</protein>
<dbReference type="PROSITE" id="PS52002">
    <property type="entry name" value="SM"/>
    <property type="match status" value="1"/>
</dbReference>
<feature type="compositionally biased region" description="Low complexity" evidence="2">
    <location>
        <begin position="414"/>
        <end position="461"/>
    </location>
</feature>
<evidence type="ECO:0000313" key="5">
    <source>
        <dbReference type="Proteomes" id="UP000472276"/>
    </source>
</evidence>
<dbReference type="GO" id="GO:0003729">
    <property type="term" value="F:mRNA binding"/>
    <property type="evidence" value="ECO:0007669"/>
    <property type="project" value="TreeGrafter"/>
</dbReference>
<feature type="region of interest" description="Disordered" evidence="2">
    <location>
        <begin position="273"/>
        <end position="688"/>
    </location>
</feature>
<reference evidence="4" key="2">
    <citation type="submission" date="2025-09" db="UniProtKB">
        <authorList>
            <consortium name="Ensembl"/>
        </authorList>
    </citation>
    <scope>IDENTIFICATION</scope>
</reference>
<proteinExistence type="inferred from homology"/>
<dbReference type="PANTHER" id="PTHR12854">
    <property type="entry name" value="ATAXIN 2-RELATED"/>
    <property type="match status" value="1"/>
</dbReference>
<feature type="compositionally biased region" description="Low complexity" evidence="2">
    <location>
        <begin position="572"/>
        <end position="605"/>
    </location>
</feature>
<feature type="compositionally biased region" description="Polar residues" evidence="2">
    <location>
        <begin position="614"/>
        <end position="628"/>
    </location>
</feature>
<dbReference type="InterPro" id="IPR047575">
    <property type="entry name" value="Sm"/>
</dbReference>
<dbReference type="SMART" id="SM01272">
    <property type="entry name" value="LsmAD"/>
    <property type="match status" value="1"/>
</dbReference>
<reference evidence="4" key="1">
    <citation type="submission" date="2025-08" db="UniProtKB">
        <authorList>
            <consortium name="Ensembl"/>
        </authorList>
    </citation>
    <scope>IDENTIFICATION</scope>
</reference>
<feature type="compositionally biased region" description="Basic and acidic residues" evidence="2">
    <location>
        <begin position="540"/>
        <end position="553"/>
    </location>
</feature>
<feature type="region of interest" description="Disordered" evidence="2">
    <location>
        <begin position="927"/>
        <end position="954"/>
    </location>
</feature>
<organism evidence="4 5">
    <name type="scientific">Oreochromis aureus</name>
    <name type="common">Israeli tilapia</name>
    <name type="synonym">Chromis aureus</name>
    <dbReference type="NCBI Taxonomy" id="47969"/>
    <lineage>
        <taxon>Eukaryota</taxon>
        <taxon>Metazoa</taxon>
        <taxon>Chordata</taxon>
        <taxon>Craniata</taxon>
        <taxon>Vertebrata</taxon>
        <taxon>Euteleostomi</taxon>
        <taxon>Actinopterygii</taxon>
        <taxon>Neopterygii</taxon>
        <taxon>Teleostei</taxon>
        <taxon>Neoteleostei</taxon>
        <taxon>Acanthomorphata</taxon>
        <taxon>Ovalentaria</taxon>
        <taxon>Cichlomorphae</taxon>
        <taxon>Cichliformes</taxon>
        <taxon>Cichlidae</taxon>
        <taxon>African cichlids</taxon>
        <taxon>Pseudocrenilabrinae</taxon>
        <taxon>Oreochromini</taxon>
        <taxon>Oreochromis</taxon>
    </lineage>
</organism>
<dbReference type="Proteomes" id="UP000472276">
    <property type="component" value="Unassembled WGS sequence"/>
</dbReference>
<dbReference type="GO" id="GO:0034063">
    <property type="term" value="P:stress granule assembly"/>
    <property type="evidence" value="ECO:0007669"/>
    <property type="project" value="TreeGrafter"/>
</dbReference>
<feature type="compositionally biased region" description="Pro residues" evidence="2">
    <location>
        <begin position="933"/>
        <end position="945"/>
    </location>
</feature>
<evidence type="ECO:0000256" key="2">
    <source>
        <dbReference type="SAM" id="MobiDB-lite"/>
    </source>
</evidence>
<feature type="compositionally biased region" description="Gly residues" evidence="2">
    <location>
        <begin position="25"/>
        <end position="34"/>
    </location>
</feature>
<comment type="similarity">
    <text evidence="1">Belongs to the ataxin-2 family.</text>
</comment>
<feature type="compositionally biased region" description="Pro residues" evidence="2">
    <location>
        <begin position="669"/>
        <end position="680"/>
    </location>
</feature>
<accession>A0A668TN16</accession>